<evidence type="ECO:0000259" key="2">
    <source>
        <dbReference type="PROSITE" id="PS51459"/>
    </source>
</evidence>
<evidence type="ECO:0000256" key="1">
    <source>
        <dbReference type="SAM" id="MobiDB-lite"/>
    </source>
</evidence>
<dbReference type="Gene3D" id="1.10.3290.10">
    <property type="entry name" value="Fido-like domain"/>
    <property type="match status" value="1"/>
</dbReference>
<gene>
    <name evidence="3" type="ORF">GPA25_23430</name>
</gene>
<dbReference type="Proteomes" id="UP000648984">
    <property type="component" value="Unassembled WGS sequence"/>
</dbReference>
<dbReference type="SUPFAM" id="SSF140931">
    <property type="entry name" value="Fic-like"/>
    <property type="match status" value="1"/>
</dbReference>
<feature type="region of interest" description="Disordered" evidence="1">
    <location>
        <begin position="1"/>
        <end position="36"/>
    </location>
</feature>
<feature type="compositionally biased region" description="Polar residues" evidence="1">
    <location>
        <begin position="1"/>
        <end position="15"/>
    </location>
</feature>
<dbReference type="InterPro" id="IPR036597">
    <property type="entry name" value="Fido-like_dom_sf"/>
</dbReference>
<organism evidence="3 4">
    <name type="scientific">Aromatoleum diolicum</name>
    <dbReference type="NCBI Taxonomy" id="75796"/>
    <lineage>
        <taxon>Bacteria</taxon>
        <taxon>Pseudomonadati</taxon>
        <taxon>Pseudomonadota</taxon>
        <taxon>Betaproteobacteria</taxon>
        <taxon>Rhodocyclales</taxon>
        <taxon>Rhodocyclaceae</taxon>
        <taxon>Aromatoleum</taxon>
    </lineage>
</organism>
<dbReference type="InterPro" id="IPR003812">
    <property type="entry name" value="Fido"/>
</dbReference>
<evidence type="ECO:0000313" key="3">
    <source>
        <dbReference type="EMBL" id="NMG77703.1"/>
    </source>
</evidence>
<sequence length="104" mass="11338">MRSWTKSIENPSSRQPGVAEEVAGDATGSGGATAPVGKAGLARVAHAQFETIHPFRNGNDHTERLLIPLMLAAEGFPPRCVSGPLYRKRHNYFDALLEVQLRSR</sequence>
<dbReference type="EMBL" id="WTVQ01000093">
    <property type="protein sequence ID" value="NMG77703.1"/>
    <property type="molecule type" value="Genomic_DNA"/>
</dbReference>
<protein>
    <recommendedName>
        <fullName evidence="2">Fido domain-containing protein</fullName>
    </recommendedName>
</protein>
<comment type="caution">
    <text evidence="3">The sequence shown here is derived from an EMBL/GenBank/DDBJ whole genome shotgun (WGS) entry which is preliminary data.</text>
</comment>
<feature type="domain" description="Fido" evidence="2">
    <location>
        <begin position="1"/>
        <end position="104"/>
    </location>
</feature>
<accession>A0ABX1QH96</accession>
<proteinExistence type="predicted"/>
<name>A0ABX1QH96_9RHOO</name>
<dbReference type="RefSeq" id="WP_169262813.1">
    <property type="nucleotide sequence ID" value="NZ_WTVQ01000093.1"/>
</dbReference>
<evidence type="ECO:0000313" key="4">
    <source>
        <dbReference type="Proteomes" id="UP000648984"/>
    </source>
</evidence>
<reference evidence="3 4" key="1">
    <citation type="submission" date="2019-12" db="EMBL/GenBank/DDBJ databases">
        <title>Comparative genomics gives insights into the taxonomy of the Azoarcus-Aromatoleum group and reveals separate origins of nif in the plant-associated Azoarcus and non-plant-associated Aromatoleum sub-groups.</title>
        <authorList>
            <person name="Lafos M."/>
            <person name="Maluk M."/>
            <person name="Batista M."/>
            <person name="Junghare M."/>
            <person name="Carmona M."/>
            <person name="Faoro H."/>
            <person name="Cruz L.M."/>
            <person name="Battistoni F."/>
            <person name="De Souza E."/>
            <person name="Pedrosa F."/>
            <person name="Chen W.-M."/>
            <person name="Poole P.S."/>
            <person name="Dixon R.A."/>
            <person name="James E.K."/>
        </authorList>
    </citation>
    <scope>NUCLEOTIDE SEQUENCE [LARGE SCALE GENOMIC DNA]</scope>
    <source>
        <strain evidence="3 4">22Lin</strain>
    </source>
</reference>
<dbReference type="Pfam" id="PF02661">
    <property type="entry name" value="Fic"/>
    <property type="match status" value="1"/>
</dbReference>
<dbReference type="PROSITE" id="PS51459">
    <property type="entry name" value="FIDO"/>
    <property type="match status" value="1"/>
</dbReference>
<keyword evidence="4" id="KW-1185">Reference proteome</keyword>